<gene>
    <name evidence="7" type="ORF">WJX75_009849</name>
</gene>
<comment type="caution">
    <text evidence="7">The sequence shown here is derived from an EMBL/GenBank/DDBJ whole genome shotgun (WGS) entry which is preliminary data.</text>
</comment>
<sequence length="251" mass="27945">MEAEGEVMVNNQPVIAFLGGHAKRVGDFAENVDPLCDLVSETAEQFERAQATDKVDSCRKILAELIMMEAQIKAQAEAFKRVSQGYEAGLDTSTDFLARLEQSSAEIPVNCNPEEEERFMEMQRKLWKVNHPNEAMPDEAATAADEDEDVIVADSGTELARNVKCPITAVEVLNLNEPVVDEVGFVYERKAIEQYLSRYGNRPANAPIAGTTHKITKAGLKKATRVIREQRRRQKRPQAQAEAEDEAVLDV</sequence>
<evidence type="ECO:0000256" key="5">
    <source>
        <dbReference type="ARBA" id="ARBA00023242"/>
    </source>
</evidence>
<keyword evidence="5" id="KW-0539">Nucleus</keyword>
<keyword evidence="8" id="KW-1185">Reference proteome</keyword>
<evidence type="ECO:0000256" key="6">
    <source>
        <dbReference type="SAM" id="MobiDB-lite"/>
    </source>
</evidence>
<dbReference type="InterPro" id="IPR013083">
    <property type="entry name" value="Znf_RING/FYVE/PHD"/>
</dbReference>
<proteinExistence type="predicted"/>
<accession>A0ABR2YKF4</accession>
<reference evidence="7 8" key="1">
    <citation type="journal article" date="2024" name="Nat. Commun.">
        <title>Phylogenomics reveals the evolutionary origins of lichenization in chlorophyte algae.</title>
        <authorList>
            <person name="Puginier C."/>
            <person name="Libourel C."/>
            <person name="Otte J."/>
            <person name="Skaloud P."/>
            <person name="Haon M."/>
            <person name="Grisel S."/>
            <person name="Petersen M."/>
            <person name="Berrin J.G."/>
            <person name="Delaux P.M."/>
            <person name="Dal Grande F."/>
            <person name="Keller J."/>
        </authorList>
    </citation>
    <scope>NUCLEOTIDE SEQUENCE [LARGE SCALE GENOMIC DNA]</scope>
    <source>
        <strain evidence="7 8">SAG 216-7</strain>
    </source>
</reference>
<organism evidence="7 8">
    <name type="scientific">Coccomyxa subellipsoidea</name>
    <dbReference type="NCBI Taxonomy" id="248742"/>
    <lineage>
        <taxon>Eukaryota</taxon>
        <taxon>Viridiplantae</taxon>
        <taxon>Chlorophyta</taxon>
        <taxon>core chlorophytes</taxon>
        <taxon>Trebouxiophyceae</taxon>
        <taxon>Trebouxiophyceae incertae sedis</taxon>
        <taxon>Coccomyxaceae</taxon>
        <taxon>Coccomyxa</taxon>
    </lineage>
</organism>
<feature type="compositionally biased region" description="Acidic residues" evidence="6">
    <location>
        <begin position="242"/>
        <end position="251"/>
    </location>
</feature>
<keyword evidence="4" id="KW-0833">Ubl conjugation pathway</keyword>
<feature type="region of interest" description="Disordered" evidence="6">
    <location>
        <begin position="227"/>
        <end position="251"/>
    </location>
</feature>
<keyword evidence="3" id="KW-0808">Transferase</keyword>
<evidence type="ECO:0000256" key="3">
    <source>
        <dbReference type="ARBA" id="ARBA00022679"/>
    </source>
</evidence>
<evidence type="ECO:0000256" key="2">
    <source>
        <dbReference type="ARBA" id="ARBA00004718"/>
    </source>
</evidence>
<evidence type="ECO:0000256" key="4">
    <source>
        <dbReference type="ARBA" id="ARBA00022786"/>
    </source>
</evidence>
<dbReference type="InterPro" id="IPR026846">
    <property type="entry name" value="Nse2(Mms21)"/>
</dbReference>
<dbReference type="PANTHER" id="PTHR21330:SF1">
    <property type="entry name" value="E3 SUMO-PROTEIN LIGASE NSE2"/>
    <property type="match status" value="1"/>
</dbReference>
<comment type="subcellular location">
    <subcellularLocation>
        <location evidence="1">Nucleus</location>
    </subcellularLocation>
</comment>
<name>A0ABR2YKF4_9CHLO</name>
<evidence type="ECO:0000313" key="8">
    <source>
        <dbReference type="Proteomes" id="UP001491310"/>
    </source>
</evidence>
<evidence type="ECO:0008006" key="9">
    <source>
        <dbReference type="Google" id="ProtNLM"/>
    </source>
</evidence>
<protein>
    <recommendedName>
        <fullName evidence="9">U-box domain-containing protein</fullName>
    </recommendedName>
</protein>
<dbReference type="PANTHER" id="PTHR21330">
    <property type="entry name" value="E3 SUMO-PROTEIN LIGASE NSE2"/>
    <property type="match status" value="1"/>
</dbReference>
<dbReference type="Proteomes" id="UP001491310">
    <property type="component" value="Unassembled WGS sequence"/>
</dbReference>
<evidence type="ECO:0000256" key="1">
    <source>
        <dbReference type="ARBA" id="ARBA00004123"/>
    </source>
</evidence>
<dbReference type="Gene3D" id="3.30.40.10">
    <property type="entry name" value="Zinc/RING finger domain, C3HC4 (zinc finger)"/>
    <property type="match status" value="1"/>
</dbReference>
<dbReference type="EMBL" id="JALJOT010000010">
    <property type="protein sequence ID" value="KAK9906894.1"/>
    <property type="molecule type" value="Genomic_DNA"/>
</dbReference>
<evidence type="ECO:0000313" key="7">
    <source>
        <dbReference type="EMBL" id="KAK9906894.1"/>
    </source>
</evidence>
<feature type="compositionally biased region" description="Basic residues" evidence="6">
    <location>
        <begin position="227"/>
        <end position="236"/>
    </location>
</feature>
<comment type="pathway">
    <text evidence="2">Protein modification; protein sumoylation.</text>
</comment>